<dbReference type="PANTHER" id="PTHR14269:SF62">
    <property type="entry name" value="CDP-DIACYLGLYCEROL--GLYCEROL-3-PHOSPHATE 3-PHOSPHATIDYLTRANSFERASE 1, CHLOROPLASTIC"/>
    <property type="match status" value="1"/>
</dbReference>
<dbReference type="PANTHER" id="PTHR14269">
    <property type="entry name" value="CDP-DIACYLGLYCEROL--GLYCEROL-3-PHOSPHATE 3-PHOSPHATIDYLTRANSFERASE-RELATED"/>
    <property type="match status" value="1"/>
</dbReference>
<evidence type="ECO:0000256" key="13">
    <source>
        <dbReference type="ARBA" id="ARBA00023264"/>
    </source>
</evidence>
<evidence type="ECO:0000256" key="4">
    <source>
        <dbReference type="ARBA" id="ARBA00013170"/>
    </source>
</evidence>
<evidence type="ECO:0000313" key="18">
    <source>
        <dbReference type="EMBL" id="AMM40074.1"/>
    </source>
</evidence>
<organism evidence="18 19">
    <name type="scientific">Desulfofervidus auxilii</name>
    <dbReference type="NCBI Taxonomy" id="1621989"/>
    <lineage>
        <taxon>Bacteria</taxon>
        <taxon>Pseudomonadati</taxon>
        <taxon>Thermodesulfobacteriota</taxon>
        <taxon>Candidatus Desulfofervidia</taxon>
        <taxon>Candidatus Desulfofervidales</taxon>
        <taxon>Candidatus Desulfofervidaceae</taxon>
        <taxon>Candidatus Desulfofervidus</taxon>
    </lineage>
</organism>
<dbReference type="InterPro" id="IPR043130">
    <property type="entry name" value="CDP-OH_PTrfase_TM_dom"/>
</dbReference>
<evidence type="ECO:0000256" key="8">
    <source>
        <dbReference type="ARBA" id="ARBA00022692"/>
    </source>
</evidence>
<keyword evidence="13" id="KW-1208">Phospholipid metabolism</keyword>
<sequence length="182" mass="20411">MTKISTLANHLTLLRLAAIPVLLILLSFPQKLPSFLAALIFLLASLTDFLDGFFARRKKQVTTLGKLLDPLADKLLITAALIMLIPLKRVPAWMAFLIIAREIAVTGLRNILSGRGIVLSASPWGKGKLTFQVISIFCLILHYPHWGINFHLLGIVILWIALFLTLWSGLNYFIKYVNYLSE</sequence>
<dbReference type="AlphaFoldDB" id="A0A7U4TGS6"/>
<evidence type="ECO:0000256" key="16">
    <source>
        <dbReference type="RuleBase" id="RU003750"/>
    </source>
</evidence>
<comment type="pathway">
    <text evidence="2">Phospholipid metabolism; phosphatidylglycerol biosynthesis; phosphatidylglycerol from CDP-diacylglycerol: step 1/2.</text>
</comment>
<keyword evidence="10" id="KW-0443">Lipid metabolism</keyword>
<dbReference type="InterPro" id="IPR050324">
    <property type="entry name" value="CDP-alcohol_PTase-I"/>
</dbReference>
<comment type="catalytic activity">
    <reaction evidence="14">
        <text>a CDP-1,2-diacyl-sn-glycerol + sn-glycerol 3-phosphate = a 1,2-diacyl-sn-glycero-3-phospho-(1'-sn-glycero-3'-phosphate) + CMP + H(+)</text>
        <dbReference type="Rhea" id="RHEA:12593"/>
        <dbReference type="ChEBI" id="CHEBI:15378"/>
        <dbReference type="ChEBI" id="CHEBI:57597"/>
        <dbReference type="ChEBI" id="CHEBI:58332"/>
        <dbReference type="ChEBI" id="CHEBI:60110"/>
        <dbReference type="ChEBI" id="CHEBI:60377"/>
        <dbReference type="EC" id="2.7.8.5"/>
    </reaction>
</comment>
<keyword evidence="7 16" id="KW-0808">Transferase</keyword>
<evidence type="ECO:0000256" key="11">
    <source>
        <dbReference type="ARBA" id="ARBA00023136"/>
    </source>
</evidence>
<dbReference type="GO" id="GO:0016020">
    <property type="term" value="C:membrane"/>
    <property type="evidence" value="ECO:0007669"/>
    <property type="project" value="UniProtKB-SubCell"/>
</dbReference>
<gene>
    <name evidence="18" type="ORF">HS1_000268</name>
</gene>
<keyword evidence="9 17" id="KW-1133">Transmembrane helix</keyword>
<dbReference type="GO" id="GO:0008444">
    <property type="term" value="F:CDP-diacylglycerol-glycerol-3-phosphate 3-phosphatidyltransferase activity"/>
    <property type="evidence" value="ECO:0007669"/>
    <property type="project" value="UniProtKB-UniRule"/>
</dbReference>
<accession>A0A7U4TGS6</accession>
<dbReference type="InterPro" id="IPR004570">
    <property type="entry name" value="Phosphatidylglycerol_P_synth"/>
</dbReference>
<evidence type="ECO:0000256" key="14">
    <source>
        <dbReference type="ARBA" id="ARBA00048586"/>
    </source>
</evidence>
<keyword evidence="8 17" id="KW-0812">Transmembrane</keyword>
<dbReference type="KEGG" id="daw:HS1_000268"/>
<evidence type="ECO:0000256" key="9">
    <source>
        <dbReference type="ARBA" id="ARBA00022989"/>
    </source>
</evidence>
<evidence type="ECO:0000256" key="5">
    <source>
        <dbReference type="ARBA" id="ARBA00014944"/>
    </source>
</evidence>
<dbReference type="PROSITE" id="PS00379">
    <property type="entry name" value="CDP_ALCOHOL_P_TRANSF"/>
    <property type="match status" value="1"/>
</dbReference>
<dbReference type="Gene3D" id="1.20.120.1760">
    <property type="match status" value="1"/>
</dbReference>
<comment type="subcellular location">
    <subcellularLocation>
        <location evidence="1">Membrane</location>
        <topology evidence="1">Multi-pass membrane protein</topology>
    </subcellularLocation>
</comment>
<keyword evidence="11 17" id="KW-0472">Membrane</keyword>
<dbReference type="InterPro" id="IPR048254">
    <property type="entry name" value="CDP_ALCOHOL_P_TRANSF_CS"/>
</dbReference>
<dbReference type="GO" id="GO:0046474">
    <property type="term" value="P:glycerophospholipid biosynthetic process"/>
    <property type="evidence" value="ECO:0007669"/>
    <property type="project" value="TreeGrafter"/>
</dbReference>
<comment type="similarity">
    <text evidence="3 16">Belongs to the CDP-alcohol phosphatidyltransferase class-I family.</text>
</comment>
<dbReference type="EMBL" id="CP013015">
    <property type="protein sequence ID" value="AMM40074.1"/>
    <property type="molecule type" value="Genomic_DNA"/>
</dbReference>
<evidence type="ECO:0000313" key="19">
    <source>
        <dbReference type="Proteomes" id="UP000070560"/>
    </source>
</evidence>
<evidence type="ECO:0000256" key="6">
    <source>
        <dbReference type="ARBA" id="ARBA00022516"/>
    </source>
</evidence>
<evidence type="ECO:0000256" key="10">
    <source>
        <dbReference type="ARBA" id="ARBA00023098"/>
    </source>
</evidence>
<proteinExistence type="inferred from homology"/>
<feature type="transmembrane region" description="Helical" evidence="17">
    <location>
        <begin position="35"/>
        <end position="55"/>
    </location>
</feature>
<reference evidence="18 19" key="1">
    <citation type="submission" date="2015-10" db="EMBL/GenBank/DDBJ databases">
        <title>Candidatus Desulfofervidus auxilii, a hydrogenotrophic sulfate-reducing bacterium involved in the thermophilic anaerobic oxidation of methane.</title>
        <authorList>
            <person name="Krukenberg V."/>
            <person name="Richter M."/>
            <person name="Wegener G."/>
        </authorList>
    </citation>
    <scope>NUCLEOTIDE SEQUENCE [LARGE SCALE GENOMIC DNA]</scope>
    <source>
        <strain evidence="18 19">HS1</strain>
    </source>
</reference>
<dbReference type="OrthoDB" id="9796672at2"/>
<feature type="transmembrane region" description="Helical" evidence="17">
    <location>
        <begin position="152"/>
        <end position="174"/>
    </location>
</feature>
<keyword evidence="6" id="KW-0444">Lipid biosynthesis</keyword>
<dbReference type="RefSeq" id="WP_066060378.1">
    <property type="nucleotide sequence ID" value="NZ_CP013015.1"/>
</dbReference>
<evidence type="ECO:0000256" key="17">
    <source>
        <dbReference type="SAM" id="Phobius"/>
    </source>
</evidence>
<protein>
    <recommendedName>
        <fullName evidence="5 15">CDP-diacylglycerol--glycerol-3-phosphate 3-phosphatidyltransferase</fullName>
        <ecNumber evidence="4 15">2.7.8.5</ecNumber>
    </recommendedName>
</protein>
<evidence type="ECO:0000256" key="2">
    <source>
        <dbReference type="ARBA" id="ARBA00005042"/>
    </source>
</evidence>
<evidence type="ECO:0000256" key="12">
    <source>
        <dbReference type="ARBA" id="ARBA00023209"/>
    </source>
</evidence>
<keyword evidence="12" id="KW-0594">Phospholipid biosynthesis</keyword>
<evidence type="ECO:0000256" key="15">
    <source>
        <dbReference type="NCBIfam" id="TIGR00560"/>
    </source>
</evidence>
<dbReference type="Pfam" id="PF01066">
    <property type="entry name" value="CDP-OH_P_transf"/>
    <property type="match status" value="1"/>
</dbReference>
<dbReference type="InterPro" id="IPR000462">
    <property type="entry name" value="CDP-OH_P_trans"/>
</dbReference>
<evidence type="ECO:0000256" key="7">
    <source>
        <dbReference type="ARBA" id="ARBA00022679"/>
    </source>
</evidence>
<evidence type="ECO:0000256" key="3">
    <source>
        <dbReference type="ARBA" id="ARBA00010441"/>
    </source>
</evidence>
<dbReference type="PIRSF" id="PIRSF000847">
    <property type="entry name" value="Phos_ph_gly_syn"/>
    <property type="match status" value="1"/>
</dbReference>
<keyword evidence="19" id="KW-1185">Reference proteome</keyword>
<name>A0A7U4TGS6_DESA2</name>
<feature type="transmembrane region" description="Helical" evidence="17">
    <location>
        <begin position="12"/>
        <end position="29"/>
    </location>
</feature>
<dbReference type="Proteomes" id="UP000070560">
    <property type="component" value="Chromosome"/>
</dbReference>
<evidence type="ECO:0000256" key="1">
    <source>
        <dbReference type="ARBA" id="ARBA00004141"/>
    </source>
</evidence>
<dbReference type="EC" id="2.7.8.5" evidence="4 15"/>
<dbReference type="NCBIfam" id="TIGR00560">
    <property type="entry name" value="pgsA"/>
    <property type="match status" value="1"/>
</dbReference>